<dbReference type="InterPro" id="IPR045468">
    <property type="entry name" value="DUF6496"/>
</dbReference>
<dbReference type="EMBL" id="LR796814">
    <property type="protein sequence ID" value="CAB4167952.1"/>
    <property type="molecule type" value="Genomic_DNA"/>
</dbReference>
<feature type="compositionally biased region" description="Basic residues" evidence="1">
    <location>
        <begin position="109"/>
        <end position="124"/>
    </location>
</feature>
<dbReference type="Pfam" id="PF20106">
    <property type="entry name" value="DUF6496"/>
    <property type="match status" value="1"/>
</dbReference>
<feature type="region of interest" description="Disordered" evidence="1">
    <location>
        <begin position="67"/>
        <end position="174"/>
    </location>
</feature>
<reference evidence="3" key="1">
    <citation type="submission" date="2020-04" db="EMBL/GenBank/DDBJ databases">
        <authorList>
            <person name="Chiriac C."/>
            <person name="Salcher M."/>
            <person name="Ghai R."/>
            <person name="Kavagutti S V."/>
        </authorList>
    </citation>
    <scope>NUCLEOTIDE SEQUENCE</scope>
</reference>
<accession>A0A6J5PA03</accession>
<name>A0A6J5PA03_9CAUD</name>
<evidence type="ECO:0000256" key="1">
    <source>
        <dbReference type="SAM" id="MobiDB-lite"/>
    </source>
</evidence>
<evidence type="ECO:0000313" key="3">
    <source>
        <dbReference type="EMBL" id="CAB4167952.1"/>
    </source>
</evidence>
<gene>
    <name evidence="2" type="ORF">UFOVP714_62</name>
    <name evidence="3" type="ORF">UFOVP864_71</name>
</gene>
<sequence>MDGFKNSTKTHYMKGGSVGERKIGRVMEEFTKGKLHSGSKEGPKVKSTKQAVAIALNEARAAGAKIPRVKKARGGMMEEGISTRPVDSSGRRMTNEELGMTPGGVDPAKKKKPVMAKPAAKKPVPKAMSDLERARLMVTRPMAMKQGGGVPAYSSKPMIGRNKGGLAAMPKGKC</sequence>
<organism evidence="3">
    <name type="scientific">uncultured Caudovirales phage</name>
    <dbReference type="NCBI Taxonomy" id="2100421"/>
    <lineage>
        <taxon>Viruses</taxon>
        <taxon>Duplodnaviria</taxon>
        <taxon>Heunggongvirae</taxon>
        <taxon>Uroviricota</taxon>
        <taxon>Caudoviricetes</taxon>
        <taxon>Peduoviridae</taxon>
        <taxon>Maltschvirus</taxon>
        <taxon>Maltschvirus maltsch</taxon>
    </lineage>
</organism>
<evidence type="ECO:0000313" key="2">
    <source>
        <dbReference type="EMBL" id="CAB4159124.1"/>
    </source>
</evidence>
<dbReference type="EMBL" id="LR796674">
    <property type="protein sequence ID" value="CAB4159124.1"/>
    <property type="molecule type" value="Genomic_DNA"/>
</dbReference>
<proteinExistence type="predicted"/>
<protein>
    <submittedName>
        <fullName evidence="3">Uncharacterized protein</fullName>
    </submittedName>
</protein>